<keyword evidence="1" id="KW-0812">Transmembrane</keyword>
<keyword evidence="1" id="KW-0472">Membrane</keyword>
<feature type="transmembrane region" description="Helical" evidence="1">
    <location>
        <begin position="82"/>
        <end position="102"/>
    </location>
</feature>
<keyword evidence="1" id="KW-1133">Transmembrane helix</keyword>
<name>A0A1Y5TQG1_9RHOB</name>
<dbReference type="Pfam" id="PF08570">
    <property type="entry name" value="DUF1761"/>
    <property type="match status" value="1"/>
</dbReference>
<evidence type="ECO:0000313" key="2">
    <source>
        <dbReference type="EMBL" id="SLN69114.1"/>
    </source>
</evidence>
<protein>
    <recommendedName>
        <fullName evidence="4">DUF1761 domain-containing protein</fullName>
    </recommendedName>
</protein>
<sequence length="131" mass="13763">MDPLSIFAAALAAFILGSVWYMAFADRWKVAARLPLNAEGDPQSGMSLKVFGSSFVLLLIVAAALQFLFLHTGVISMTQGAATGAGVGLLFITPWIGINNLYAIRSPILTLIDGGYATLACSLMGVVLTLL</sequence>
<dbReference type="OrthoDB" id="344736at2"/>
<dbReference type="AlphaFoldDB" id="A0A1Y5TQG1"/>
<proteinExistence type="predicted"/>
<organism evidence="2 3">
    <name type="scientific">Falsiruegeria litorea R37</name>
    <dbReference type="NCBI Taxonomy" id="1200284"/>
    <lineage>
        <taxon>Bacteria</taxon>
        <taxon>Pseudomonadati</taxon>
        <taxon>Pseudomonadota</taxon>
        <taxon>Alphaproteobacteria</taxon>
        <taxon>Rhodobacterales</taxon>
        <taxon>Roseobacteraceae</taxon>
        <taxon>Falsiruegeria</taxon>
    </lineage>
</organism>
<evidence type="ECO:0000313" key="3">
    <source>
        <dbReference type="Proteomes" id="UP000193077"/>
    </source>
</evidence>
<dbReference type="EMBL" id="FWFO01000005">
    <property type="protein sequence ID" value="SLN69114.1"/>
    <property type="molecule type" value="Genomic_DNA"/>
</dbReference>
<evidence type="ECO:0000256" key="1">
    <source>
        <dbReference type="SAM" id="Phobius"/>
    </source>
</evidence>
<accession>A0A1Y5TQG1</accession>
<evidence type="ECO:0008006" key="4">
    <source>
        <dbReference type="Google" id="ProtNLM"/>
    </source>
</evidence>
<feature type="transmembrane region" description="Helical" evidence="1">
    <location>
        <begin position="108"/>
        <end position="130"/>
    </location>
</feature>
<reference evidence="2 3" key="1">
    <citation type="submission" date="2017-03" db="EMBL/GenBank/DDBJ databases">
        <authorList>
            <person name="Afonso C.L."/>
            <person name="Miller P.J."/>
            <person name="Scott M.A."/>
            <person name="Spackman E."/>
            <person name="Goraichik I."/>
            <person name="Dimitrov K.M."/>
            <person name="Suarez D.L."/>
            <person name="Swayne D.E."/>
        </authorList>
    </citation>
    <scope>NUCLEOTIDE SEQUENCE [LARGE SCALE GENOMIC DNA]</scope>
    <source>
        <strain evidence="2 3">CECT 7639</strain>
    </source>
</reference>
<gene>
    <name evidence="2" type="ORF">TRL7639_03989</name>
</gene>
<dbReference type="InterPro" id="IPR013879">
    <property type="entry name" value="DUF1761"/>
</dbReference>
<keyword evidence="3" id="KW-1185">Reference proteome</keyword>
<feature type="transmembrane region" description="Helical" evidence="1">
    <location>
        <begin position="49"/>
        <end position="70"/>
    </location>
</feature>
<dbReference type="RefSeq" id="WP_085797641.1">
    <property type="nucleotide sequence ID" value="NZ_FWFO01000005.1"/>
</dbReference>
<dbReference type="Proteomes" id="UP000193077">
    <property type="component" value="Unassembled WGS sequence"/>
</dbReference>